<feature type="compositionally biased region" description="Gly residues" evidence="6">
    <location>
        <begin position="1"/>
        <end position="12"/>
    </location>
</feature>
<dbReference type="SMART" id="SM00271">
    <property type="entry name" value="DnaJ"/>
    <property type="match status" value="1"/>
</dbReference>
<dbReference type="Gene3D" id="2.10.230.10">
    <property type="entry name" value="Heat shock protein DnaJ, cysteine-rich domain"/>
    <property type="match status" value="1"/>
</dbReference>
<feature type="zinc finger region" description="CR-type" evidence="5">
    <location>
        <begin position="142"/>
        <end position="226"/>
    </location>
</feature>
<dbReference type="SUPFAM" id="SSF57938">
    <property type="entry name" value="DnaJ/Hsp40 cysteine-rich domain"/>
    <property type="match status" value="1"/>
</dbReference>
<keyword evidence="4 5" id="KW-0862">Zinc</keyword>
<organism evidence="9">
    <name type="scientific">Hirondellea gigas</name>
    <dbReference type="NCBI Taxonomy" id="1518452"/>
    <lineage>
        <taxon>Eukaryota</taxon>
        <taxon>Metazoa</taxon>
        <taxon>Ecdysozoa</taxon>
        <taxon>Arthropoda</taxon>
        <taxon>Crustacea</taxon>
        <taxon>Multicrustacea</taxon>
        <taxon>Malacostraca</taxon>
        <taxon>Eumalacostraca</taxon>
        <taxon>Peracarida</taxon>
        <taxon>Amphipoda</taxon>
        <taxon>Amphilochidea</taxon>
        <taxon>Lysianassida</taxon>
        <taxon>Lysianassidira</taxon>
        <taxon>Lysianassoidea</taxon>
        <taxon>Lysianassidae</taxon>
        <taxon>Hirondellea</taxon>
    </lineage>
</organism>
<dbReference type="GO" id="GO:0005524">
    <property type="term" value="F:ATP binding"/>
    <property type="evidence" value="ECO:0007669"/>
    <property type="project" value="InterPro"/>
</dbReference>
<dbReference type="InterPro" id="IPR044713">
    <property type="entry name" value="DNJA1/2-like"/>
</dbReference>
<evidence type="ECO:0000256" key="6">
    <source>
        <dbReference type="SAM" id="MobiDB-lite"/>
    </source>
</evidence>
<dbReference type="Pfam" id="PF01556">
    <property type="entry name" value="DnaJ_C"/>
    <property type="match status" value="1"/>
</dbReference>
<dbReference type="GO" id="GO:0009408">
    <property type="term" value="P:response to heat"/>
    <property type="evidence" value="ECO:0007669"/>
    <property type="project" value="InterPro"/>
</dbReference>
<sequence length="425" mass="46792">MFNFGGGFGGFGGHDHGHPQREKEVDTNKYYDVLGISKTASGPEIKKAFHKLARKHHPDKGGDEDKFKEMRTAYETLSIPEKREVYDRYGEEGGPGASSMSDIFDLFTGQGRQGRGGGKARRRRGEDVVFPLKVALEDLYNGMTKKLRLTKNVLCSTCDGQGSKSGKSTKCRGCNGSGLRVVVRQLGPGMIQQMQTTCPDCDGEGSCVSDADRCPKCKGGKVVKEKKTLEVYIDKGMRHGQKIPFQGEADQSPGTDPGDVIVILQQKDHPVFGREGLNLFIQKKVSLVEALCGVSFTVTHLDGRVLRVVTGENGEILTPGEVKCIENEGMPQHKNPYVRGGLFIEFQVEFPPSGTLSNAQKKKLRSLLPPPINMEVGADADCEECVLSTVSLEEIRERQRAYRAQAEVYDEDDDDEHHGHGCRQQ</sequence>
<dbReference type="Gene3D" id="1.10.287.110">
    <property type="entry name" value="DnaJ domain"/>
    <property type="match status" value="1"/>
</dbReference>
<dbReference type="InterPro" id="IPR001623">
    <property type="entry name" value="DnaJ_domain"/>
</dbReference>
<dbReference type="EMBL" id="IACT01005822">
    <property type="protein sequence ID" value="LAC24965.1"/>
    <property type="molecule type" value="mRNA"/>
</dbReference>
<dbReference type="SUPFAM" id="SSF46565">
    <property type="entry name" value="Chaperone J-domain"/>
    <property type="match status" value="1"/>
</dbReference>
<dbReference type="PANTHER" id="PTHR43888">
    <property type="entry name" value="DNAJ-LIKE-2, ISOFORM A-RELATED"/>
    <property type="match status" value="1"/>
</dbReference>
<dbReference type="GO" id="GO:0006457">
    <property type="term" value="P:protein folding"/>
    <property type="evidence" value="ECO:0007669"/>
    <property type="project" value="InterPro"/>
</dbReference>
<feature type="domain" description="J" evidence="7">
    <location>
        <begin position="29"/>
        <end position="90"/>
    </location>
</feature>
<dbReference type="PRINTS" id="PR00625">
    <property type="entry name" value="JDOMAIN"/>
</dbReference>
<feature type="region of interest" description="Disordered" evidence="6">
    <location>
        <begin position="401"/>
        <end position="425"/>
    </location>
</feature>
<dbReference type="GO" id="GO:0051082">
    <property type="term" value="F:unfolded protein binding"/>
    <property type="evidence" value="ECO:0007669"/>
    <property type="project" value="InterPro"/>
</dbReference>
<reference evidence="9" key="1">
    <citation type="submission" date="2017-11" db="EMBL/GenBank/DDBJ databases">
        <title>The sensing device of the deep-sea amphipod.</title>
        <authorList>
            <person name="Kobayashi H."/>
            <person name="Nagahama T."/>
            <person name="Arai W."/>
            <person name="Sasagawa Y."/>
            <person name="Umeda M."/>
            <person name="Hayashi T."/>
            <person name="Nikaido I."/>
            <person name="Watanabe H."/>
            <person name="Oguri K."/>
            <person name="Kitazato H."/>
            <person name="Fujioka K."/>
            <person name="Kido Y."/>
            <person name="Takami H."/>
        </authorList>
    </citation>
    <scope>NUCLEOTIDE SEQUENCE</scope>
    <source>
        <tissue evidence="9">Whole body</tissue>
    </source>
</reference>
<dbReference type="FunFam" id="2.10.230.10:FF:000001">
    <property type="entry name" value="DnaJ subfamily A member 2"/>
    <property type="match status" value="1"/>
</dbReference>
<dbReference type="InterPro" id="IPR008971">
    <property type="entry name" value="HSP40/DnaJ_pept-bd"/>
</dbReference>
<dbReference type="AlphaFoldDB" id="A0A6A7G4Z3"/>
<dbReference type="GO" id="GO:0008270">
    <property type="term" value="F:zinc ion binding"/>
    <property type="evidence" value="ECO:0007669"/>
    <property type="project" value="UniProtKB-KW"/>
</dbReference>
<evidence type="ECO:0000256" key="2">
    <source>
        <dbReference type="ARBA" id="ARBA00022737"/>
    </source>
</evidence>
<dbReference type="CDD" id="cd10747">
    <property type="entry name" value="DnaJ_C"/>
    <property type="match status" value="1"/>
</dbReference>
<dbReference type="PROSITE" id="PS51188">
    <property type="entry name" value="ZF_CR"/>
    <property type="match status" value="1"/>
</dbReference>
<evidence type="ECO:0000259" key="7">
    <source>
        <dbReference type="PROSITE" id="PS50076"/>
    </source>
</evidence>
<dbReference type="SUPFAM" id="SSF49493">
    <property type="entry name" value="HSP40/DnaJ peptide-binding domain"/>
    <property type="match status" value="2"/>
</dbReference>
<dbReference type="InterPro" id="IPR001305">
    <property type="entry name" value="HSP_DnaJ_Cys-rich_dom"/>
</dbReference>
<dbReference type="Pfam" id="PF00684">
    <property type="entry name" value="DnaJ_CXXCXGXG"/>
    <property type="match status" value="1"/>
</dbReference>
<keyword evidence="2" id="KW-0677">Repeat</keyword>
<keyword evidence="1 5" id="KW-0479">Metal-binding</keyword>
<dbReference type="GO" id="GO:0030544">
    <property type="term" value="F:Hsp70 protein binding"/>
    <property type="evidence" value="ECO:0007669"/>
    <property type="project" value="InterPro"/>
</dbReference>
<dbReference type="InterPro" id="IPR012724">
    <property type="entry name" value="DnaJ"/>
</dbReference>
<dbReference type="Pfam" id="PF00226">
    <property type="entry name" value="DnaJ"/>
    <property type="match status" value="1"/>
</dbReference>
<evidence type="ECO:0000256" key="4">
    <source>
        <dbReference type="ARBA" id="ARBA00022833"/>
    </source>
</evidence>
<evidence type="ECO:0000259" key="8">
    <source>
        <dbReference type="PROSITE" id="PS51188"/>
    </source>
</evidence>
<evidence type="ECO:0000256" key="3">
    <source>
        <dbReference type="ARBA" id="ARBA00022771"/>
    </source>
</evidence>
<evidence type="ECO:0000256" key="1">
    <source>
        <dbReference type="ARBA" id="ARBA00022723"/>
    </source>
</evidence>
<proteinExistence type="evidence at transcript level"/>
<name>A0A6A7G4Z3_9CRUS</name>
<dbReference type="CDD" id="cd10719">
    <property type="entry name" value="DnaJ_zf"/>
    <property type="match status" value="1"/>
</dbReference>
<keyword evidence="3 5" id="KW-0863">Zinc-finger</keyword>
<accession>A0A6A7G4Z3</accession>
<dbReference type="Gene3D" id="2.60.260.20">
    <property type="entry name" value="Urease metallochaperone UreE, N-terminal domain"/>
    <property type="match status" value="2"/>
</dbReference>
<dbReference type="FunFam" id="2.60.260.20:FF:000003">
    <property type="entry name" value="DnaJ subfamily A member 2"/>
    <property type="match status" value="1"/>
</dbReference>
<dbReference type="HAMAP" id="MF_01152">
    <property type="entry name" value="DnaJ"/>
    <property type="match status" value="1"/>
</dbReference>
<dbReference type="InterPro" id="IPR036869">
    <property type="entry name" value="J_dom_sf"/>
</dbReference>
<feature type="domain" description="CR-type" evidence="8">
    <location>
        <begin position="142"/>
        <end position="226"/>
    </location>
</feature>
<dbReference type="InterPro" id="IPR002939">
    <property type="entry name" value="DnaJ_C"/>
</dbReference>
<evidence type="ECO:0000313" key="9">
    <source>
        <dbReference type="EMBL" id="LAC24965.1"/>
    </source>
</evidence>
<dbReference type="InterPro" id="IPR036410">
    <property type="entry name" value="HSP_DnaJ_Cys-rich_dom_sf"/>
</dbReference>
<feature type="region of interest" description="Disordered" evidence="6">
    <location>
        <begin position="1"/>
        <end position="21"/>
    </location>
</feature>
<protein>
    <submittedName>
        <fullName evidence="9">DnaJ protein homolog 2-like isoform X2</fullName>
    </submittedName>
</protein>
<evidence type="ECO:0000256" key="5">
    <source>
        <dbReference type="PROSITE-ProRule" id="PRU00546"/>
    </source>
</evidence>
<dbReference type="CDD" id="cd06257">
    <property type="entry name" value="DnaJ"/>
    <property type="match status" value="1"/>
</dbReference>
<dbReference type="PROSITE" id="PS50076">
    <property type="entry name" value="DNAJ_2"/>
    <property type="match status" value="1"/>
</dbReference>